<sequence length="139" mass="15522">MFGARFTLACWRVCRAVTPGLWTWCFNVGHGVKHPALTRVPSQLLRFSRNDRQDARRGVVSMVTAVVVRQTKCDFNWIPGCFHLPQVKPLVSLLPNQGSFHPLPPAPPFTSSSRFSLSSVPLLRLLALPTLRDSFTLAP</sequence>
<accession>A0ACC2HI34</accession>
<dbReference type="Proteomes" id="UP001157502">
    <property type="component" value="Chromosome 2"/>
</dbReference>
<keyword evidence="2" id="KW-1185">Reference proteome</keyword>
<proteinExistence type="predicted"/>
<reference evidence="1" key="1">
    <citation type="submission" date="2021-05" db="EMBL/GenBank/DDBJ databases">
        <authorList>
            <person name="Pan Q."/>
            <person name="Jouanno E."/>
            <person name="Zahm M."/>
            <person name="Klopp C."/>
            <person name="Cabau C."/>
            <person name="Louis A."/>
            <person name="Berthelot C."/>
            <person name="Parey E."/>
            <person name="Roest Crollius H."/>
            <person name="Montfort J."/>
            <person name="Robinson-Rechavi M."/>
            <person name="Bouchez O."/>
            <person name="Lampietro C."/>
            <person name="Lopez Roques C."/>
            <person name="Donnadieu C."/>
            <person name="Postlethwait J."/>
            <person name="Bobe J."/>
            <person name="Dillon D."/>
            <person name="Chandos A."/>
            <person name="von Hippel F."/>
            <person name="Guiguen Y."/>
        </authorList>
    </citation>
    <scope>NUCLEOTIDE SEQUENCE</scope>
    <source>
        <strain evidence="1">YG-Jan2019</strain>
    </source>
</reference>
<dbReference type="EMBL" id="CM055729">
    <property type="protein sequence ID" value="KAJ8015703.1"/>
    <property type="molecule type" value="Genomic_DNA"/>
</dbReference>
<comment type="caution">
    <text evidence="1">The sequence shown here is derived from an EMBL/GenBank/DDBJ whole genome shotgun (WGS) entry which is preliminary data.</text>
</comment>
<evidence type="ECO:0000313" key="1">
    <source>
        <dbReference type="EMBL" id="KAJ8015703.1"/>
    </source>
</evidence>
<protein>
    <submittedName>
        <fullName evidence="1">Uncharacterized protein</fullName>
    </submittedName>
</protein>
<name>A0ACC2HI34_DALPE</name>
<organism evidence="1 2">
    <name type="scientific">Dallia pectoralis</name>
    <name type="common">Alaska blackfish</name>
    <dbReference type="NCBI Taxonomy" id="75939"/>
    <lineage>
        <taxon>Eukaryota</taxon>
        <taxon>Metazoa</taxon>
        <taxon>Chordata</taxon>
        <taxon>Craniata</taxon>
        <taxon>Vertebrata</taxon>
        <taxon>Euteleostomi</taxon>
        <taxon>Actinopterygii</taxon>
        <taxon>Neopterygii</taxon>
        <taxon>Teleostei</taxon>
        <taxon>Protacanthopterygii</taxon>
        <taxon>Esociformes</taxon>
        <taxon>Umbridae</taxon>
        <taxon>Dallia</taxon>
    </lineage>
</organism>
<gene>
    <name evidence="1" type="ORF">DPEC_G00028880</name>
</gene>
<evidence type="ECO:0000313" key="2">
    <source>
        <dbReference type="Proteomes" id="UP001157502"/>
    </source>
</evidence>